<dbReference type="Pfam" id="PF00472">
    <property type="entry name" value="RF-1"/>
    <property type="match status" value="1"/>
</dbReference>
<dbReference type="PANTHER" id="PTHR47814:SF1">
    <property type="entry name" value="PEPTIDYL-TRNA HYDROLASE ARFB"/>
    <property type="match status" value="1"/>
</dbReference>
<dbReference type="GO" id="GO:0004045">
    <property type="term" value="F:peptidyl-tRNA hydrolase activity"/>
    <property type="evidence" value="ECO:0007669"/>
    <property type="project" value="TreeGrafter"/>
</dbReference>
<dbReference type="Proteomes" id="UP000239485">
    <property type="component" value="Unassembled WGS sequence"/>
</dbReference>
<name>A0A2S6IT84_9ACTN</name>
<dbReference type="InterPro" id="IPR045853">
    <property type="entry name" value="Pep_chain_release_fac_I_sf"/>
</dbReference>
<evidence type="ECO:0000256" key="2">
    <source>
        <dbReference type="SAM" id="MobiDB-lite"/>
    </source>
</evidence>
<evidence type="ECO:0000313" key="5">
    <source>
        <dbReference type="Proteomes" id="UP000239485"/>
    </source>
</evidence>
<dbReference type="GO" id="GO:0003747">
    <property type="term" value="F:translation release factor activity"/>
    <property type="evidence" value="ECO:0007669"/>
    <property type="project" value="InterPro"/>
</dbReference>
<feature type="region of interest" description="Disordered" evidence="2">
    <location>
        <begin position="36"/>
        <end position="55"/>
    </location>
</feature>
<sequence length="157" mass="16951">MLAGPRPRAGRIDQGVGVEGLQVTRSLTVPEAELRERFSRAGGPGGQGVNTTDSRVELSFDVTGSPSLGEAARARALERLADRLVDGVVTVVASEHRAQLRNREAARARMASLLAAALAPPPPSRRATRPTKGSQRRRVEAKKRRGDVKRLRRSTDD</sequence>
<dbReference type="GO" id="GO:0043022">
    <property type="term" value="F:ribosome binding"/>
    <property type="evidence" value="ECO:0007669"/>
    <property type="project" value="TreeGrafter"/>
</dbReference>
<evidence type="ECO:0000259" key="3">
    <source>
        <dbReference type="Pfam" id="PF00472"/>
    </source>
</evidence>
<dbReference type="NCBIfam" id="NF006718">
    <property type="entry name" value="PRK09256.1"/>
    <property type="match status" value="1"/>
</dbReference>
<comment type="caution">
    <text evidence="4">The sequence shown here is derived from an EMBL/GenBank/DDBJ whole genome shotgun (WGS) entry which is preliminary data.</text>
</comment>
<feature type="compositionally biased region" description="Basic residues" evidence="2">
    <location>
        <begin position="126"/>
        <end position="157"/>
    </location>
</feature>
<dbReference type="InterPro" id="IPR000352">
    <property type="entry name" value="Pep_chain_release_fac_I"/>
</dbReference>
<organism evidence="4 5">
    <name type="scientific">Kineococcus xinjiangensis</name>
    <dbReference type="NCBI Taxonomy" id="512762"/>
    <lineage>
        <taxon>Bacteria</taxon>
        <taxon>Bacillati</taxon>
        <taxon>Actinomycetota</taxon>
        <taxon>Actinomycetes</taxon>
        <taxon>Kineosporiales</taxon>
        <taxon>Kineosporiaceae</taxon>
        <taxon>Kineococcus</taxon>
    </lineage>
</organism>
<dbReference type="SUPFAM" id="SSF75620">
    <property type="entry name" value="Release factor"/>
    <property type="match status" value="1"/>
</dbReference>
<dbReference type="EMBL" id="PTJD01000004">
    <property type="protein sequence ID" value="PPK97467.1"/>
    <property type="molecule type" value="Genomic_DNA"/>
</dbReference>
<proteinExistence type="inferred from homology"/>
<dbReference type="RefSeq" id="WP_104432260.1">
    <property type="nucleotide sequence ID" value="NZ_PTJD01000004.1"/>
</dbReference>
<feature type="region of interest" description="Disordered" evidence="2">
    <location>
        <begin position="115"/>
        <end position="157"/>
    </location>
</feature>
<dbReference type="Gene3D" id="3.30.160.20">
    <property type="match status" value="1"/>
</dbReference>
<gene>
    <name evidence="4" type="ORF">CLV92_104288</name>
</gene>
<evidence type="ECO:0000256" key="1">
    <source>
        <dbReference type="ARBA" id="ARBA00010835"/>
    </source>
</evidence>
<dbReference type="OrthoDB" id="9815709at2"/>
<keyword evidence="5" id="KW-1185">Reference proteome</keyword>
<accession>A0A2S6IT84</accession>
<dbReference type="GO" id="GO:0072344">
    <property type="term" value="P:rescue of stalled ribosome"/>
    <property type="evidence" value="ECO:0007669"/>
    <property type="project" value="TreeGrafter"/>
</dbReference>
<reference evidence="4 5" key="1">
    <citation type="submission" date="2018-02" db="EMBL/GenBank/DDBJ databases">
        <title>Genomic Encyclopedia of Archaeal and Bacterial Type Strains, Phase II (KMG-II): from individual species to whole genera.</title>
        <authorList>
            <person name="Goeker M."/>
        </authorList>
    </citation>
    <scope>NUCLEOTIDE SEQUENCE [LARGE SCALE GENOMIC DNA]</scope>
    <source>
        <strain evidence="4 5">DSM 22857</strain>
    </source>
</reference>
<dbReference type="AlphaFoldDB" id="A0A2S6IT84"/>
<dbReference type="PANTHER" id="PTHR47814">
    <property type="entry name" value="PEPTIDYL-TRNA HYDROLASE ARFB"/>
    <property type="match status" value="1"/>
</dbReference>
<feature type="domain" description="Prokaryotic-type class I peptide chain release factors" evidence="3">
    <location>
        <begin position="27"/>
        <end position="152"/>
    </location>
</feature>
<evidence type="ECO:0000313" key="4">
    <source>
        <dbReference type="EMBL" id="PPK97467.1"/>
    </source>
</evidence>
<comment type="similarity">
    <text evidence="1">Belongs to the prokaryotic/mitochondrial release factor family.</text>
</comment>
<protein>
    <submittedName>
        <fullName evidence="4">Ribosome-associated protein</fullName>
    </submittedName>
</protein>